<evidence type="ECO:0000256" key="4">
    <source>
        <dbReference type="ARBA" id="ARBA00022821"/>
    </source>
</evidence>
<evidence type="ECO:0000259" key="10">
    <source>
        <dbReference type="Pfam" id="PF25019"/>
    </source>
</evidence>
<dbReference type="Pfam" id="PF18052">
    <property type="entry name" value="Rx_N"/>
    <property type="match status" value="1"/>
</dbReference>
<dbReference type="Gene3D" id="1.10.10.10">
    <property type="entry name" value="Winged helix-like DNA-binding domain superfamily/Winged helix DNA-binding domain"/>
    <property type="match status" value="1"/>
</dbReference>
<evidence type="ECO:0000256" key="3">
    <source>
        <dbReference type="ARBA" id="ARBA00022741"/>
    </source>
</evidence>
<name>A0A6P4AFD3_ZIZJJ</name>
<dbReference type="SMR" id="A0A6P4AFD3"/>
<dbReference type="SMART" id="SM00369">
    <property type="entry name" value="LRR_TYP"/>
    <property type="match status" value="3"/>
</dbReference>
<dbReference type="RefSeq" id="XP_060671731.1">
    <property type="nucleotide sequence ID" value="XM_060815748.1"/>
</dbReference>
<evidence type="ECO:0000313" key="14">
    <source>
        <dbReference type="RefSeq" id="XP_060671731.1"/>
    </source>
</evidence>
<dbReference type="PANTHER" id="PTHR36766">
    <property type="entry name" value="PLANT BROAD-SPECTRUM MILDEW RESISTANCE PROTEIN RPW8"/>
    <property type="match status" value="1"/>
</dbReference>
<dbReference type="PRINTS" id="PR00364">
    <property type="entry name" value="DISEASERSIST"/>
</dbReference>
<dbReference type="InterPro" id="IPR058922">
    <property type="entry name" value="WHD_DRP"/>
</dbReference>
<keyword evidence="2" id="KW-0677">Repeat</keyword>
<dbReference type="InterPro" id="IPR042197">
    <property type="entry name" value="Apaf_helical"/>
</dbReference>
<dbReference type="Gene3D" id="3.40.50.300">
    <property type="entry name" value="P-loop containing nucleotide triphosphate hydrolases"/>
    <property type="match status" value="1"/>
</dbReference>
<dbReference type="Gene3D" id="1.10.8.430">
    <property type="entry name" value="Helical domain of apoptotic protease-activating factors"/>
    <property type="match status" value="1"/>
</dbReference>
<organism evidence="12">
    <name type="scientific">Ziziphus jujuba</name>
    <name type="common">Chinese jujube</name>
    <name type="synonym">Ziziphus sativa</name>
    <dbReference type="NCBI Taxonomy" id="326968"/>
    <lineage>
        <taxon>Eukaryota</taxon>
        <taxon>Viridiplantae</taxon>
        <taxon>Streptophyta</taxon>
        <taxon>Embryophyta</taxon>
        <taxon>Tracheophyta</taxon>
        <taxon>Spermatophyta</taxon>
        <taxon>Magnoliopsida</taxon>
        <taxon>eudicotyledons</taxon>
        <taxon>Gunneridae</taxon>
        <taxon>Pentapetalae</taxon>
        <taxon>rosids</taxon>
        <taxon>fabids</taxon>
        <taxon>Rosales</taxon>
        <taxon>Rhamnaceae</taxon>
        <taxon>Paliureae</taxon>
        <taxon>Ziziphus</taxon>
    </lineage>
</organism>
<accession>A0A6P4AFD3</accession>
<dbReference type="Gene3D" id="3.80.10.10">
    <property type="entry name" value="Ribonuclease Inhibitor"/>
    <property type="match status" value="2"/>
</dbReference>
<evidence type="ECO:0000259" key="9">
    <source>
        <dbReference type="Pfam" id="PF23598"/>
    </source>
</evidence>
<dbReference type="Pfam" id="PF23598">
    <property type="entry name" value="LRR_14"/>
    <property type="match status" value="1"/>
</dbReference>
<dbReference type="GO" id="GO:0005524">
    <property type="term" value="F:ATP binding"/>
    <property type="evidence" value="ECO:0007669"/>
    <property type="project" value="UniProtKB-KW"/>
</dbReference>
<dbReference type="InterPro" id="IPR002182">
    <property type="entry name" value="NB-ARC"/>
</dbReference>
<keyword evidence="11" id="KW-1185">Reference proteome</keyword>
<feature type="domain" description="NB-ARC" evidence="6">
    <location>
        <begin position="224"/>
        <end position="395"/>
    </location>
</feature>
<evidence type="ECO:0000313" key="11">
    <source>
        <dbReference type="Proteomes" id="UP001652623"/>
    </source>
</evidence>
<dbReference type="Gene3D" id="1.20.5.4130">
    <property type="match status" value="1"/>
</dbReference>
<dbReference type="InterPro" id="IPR036388">
    <property type="entry name" value="WH-like_DNA-bd_sf"/>
</dbReference>
<feature type="domain" description="Disease resistance protein winged helix" evidence="8">
    <location>
        <begin position="480"/>
        <end position="545"/>
    </location>
</feature>
<dbReference type="FunFam" id="1.10.10.10:FF:000322">
    <property type="entry name" value="Probable disease resistance protein At1g63360"/>
    <property type="match status" value="1"/>
</dbReference>
<dbReference type="InterPro" id="IPR032675">
    <property type="entry name" value="LRR_dom_sf"/>
</dbReference>
<dbReference type="SUPFAM" id="SSF52058">
    <property type="entry name" value="L domain-like"/>
    <property type="match status" value="1"/>
</dbReference>
<evidence type="ECO:0000259" key="7">
    <source>
        <dbReference type="Pfam" id="PF18052"/>
    </source>
</evidence>
<dbReference type="InterPro" id="IPR001611">
    <property type="entry name" value="Leu-rich_rpt"/>
</dbReference>
<dbReference type="Pfam" id="PF00560">
    <property type="entry name" value="LRR_1"/>
    <property type="match status" value="1"/>
</dbReference>
<keyword evidence="4" id="KW-0611">Plant defense</keyword>
<evidence type="ECO:0000259" key="8">
    <source>
        <dbReference type="Pfam" id="PF23559"/>
    </source>
</evidence>
<evidence type="ECO:0000256" key="1">
    <source>
        <dbReference type="ARBA" id="ARBA00022614"/>
    </source>
</evidence>
<dbReference type="Pfam" id="PF25019">
    <property type="entry name" value="LRR_R13L1-DRL21"/>
    <property type="match status" value="1"/>
</dbReference>
<dbReference type="InterPro" id="IPR041118">
    <property type="entry name" value="Rx_N"/>
</dbReference>
<sequence length="1049" mass="120514">MAVERVIGGAFLSASVEQLFETMASQDFNDFVREKKLKTAFDKLQFMLSSVGGVLNDAETKQLTDPSVRRWLDDLKDAIYHVEDLVCLIKTEAELEGTEFARRRRRSSRVRKFISCAANQEENEEDVSKSEMYYSAVEGLQSESGIRSSESNKVRNLFQSYRLAAAKKEYERIKGIKEIFVMLSLIMGKIDHLDLRKGVETKPLQRSYETSLLEEVNIYGRDHDKDALLKLLISHEGDGSRVDVIPIIGMGGVGKTALAQLVYMDRAVDQHFDFKAWITVSHDYDVFTITKRIYQKVAGLKRILTEETFELQQELQLFLGYKRCLLVFDDVWNLNFNRWCAISCPLKSIAYGSKIIVTTRDGNFASMIGSVPNYSLQYMSEEACWQLFSNHALNKVDDPSVYEELAEIGRKIVRKYQGFPLVIKSFAGLLRAEQNPRKWENILKKDISELPQGCDVLSTLWSSYNYLPPHLKRCFAYCSIFPKNYVFTKKKLILLWMAEDLLIPEKNKMLEEVGEEYFDDLTARSFFHKNEMYGFTMHDLVNDLAQFVAGEYCLRSDDNYSDILPRKTRYLSWMEYLPRMENKTDDIKKVEDVSKKRVLRTILRLDGSLQMIHDYFIHPKGLQNFRCLRVLSLYRVGVVSKLLGSIGKLKLLRYLDLSWTEVEKIPDTICGLYNLQTLLLHCCRYLCQLPDSIGNLKHLRYLDLSNTEVTQIPDGVCNLHNLHTLLLRSCRNITHLPTNMARLINLRHLDISATSLRQTPPQLSNLRYLEILGDLVAGTSSGSSLKVLNEVQDVRGTLCIRNLEEVKNVDDVSKANLKDEKCITDLRLEWQGDTYNSQKARKVLNRLQPHTDLERLSIINYGGLSFSDWIGDHIFSSVVYMWLSKCKRCHSLPPIGQLPSLKSLSIDGFDMVERVGNEFYFSGLFAVNKPFKSLEKLSFKFMPRWEEWSVVEDGVFSQLKELHLMDCPSLALNRNCFPDSLPSLTHLYISKCQQQVVALLLSCQLPLLGSLYIGYCPELKSFPQRSLPTNIHAIEICGCENLNSFSDEG</sequence>
<reference evidence="12" key="1">
    <citation type="submission" date="2022-04" db="UniProtKB">
        <authorList>
            <consortium name="RefSeq"/>
        </authorList>
    </citation>
    <scope>IDENTIFICATION</scope>
    <source>
        <tissue evidence="12">In vitro plantlets</tissue>
        <tissue evidence="13 14">Seedling</tissue>
    </source>
</reference>
<feature type="domain" description="R13L1/DRL21-like LRR repeat region" evidence="10">
    <location>
        <begin position="785"/>
        <end position="908"/>
    </location>
</feature>
<dbReference type="InterPro" id="IPR027417">
    <property type="entry name" value="P-loop_NTPase"/>
</dbReference>
<dbReference type="InterPro" id="IPR055414">
    <property type="entry name" value="LRR_R13L4/SHOC2-like"/>
</dbReference>
<dbReference type="GO" id="GO:0006952">
    <property type="term" value="P:defense response"/>
    <property type="evidence" value="ECO:0007669"/>
    <property type="project" value="UniProtKB-KW"/>
</dbReference>
<dbReference type="AlphaFoldDB" id="A0A6P4AFD3"/>
<feature type="domain" description="Disease resistance R13L4/SHOC-2-like LRR" evidence="9">
    <location>
        <begin position="617"/>
        <end position="697"/>
    </location>
</feature>
<dbReference type="Pfam" id="PF23559">
    <property type="entry name" value="WHD_DRP"/>
    <property type="match status" value="1"/>
</dbReference>
<evidence type="ECO:0000256" key="2">
    <source>
        <dbReference type="ARBA" id="ARBA00022737"/>
    </source>
</evidence>
<dbReference type="RefSeq" id="XP_015887119.1">
    <property type="nucleotide sequence ID" value="XM_016031633.2"/>
</dbReference>
<dbReference type="Pfam" id="PF00931">
    <property type="entry name" value="NB-ARC"/>
    <property type="match status" value="1"/>
</dbReference>
<evidence type="ECO:0000256" key="5">
    <source>
        <dbReference type="ARBA" id="ARBA00022840"/>
    </source>
</evidence>
<keyword evidence="1" id="KW-0433">Leucine-rich repeat</keyword>
<keyword evidence="5" id="KW-0067">ATP-binding</keyword>
<dbReference type="Proteomes" id="UP001652623">
    <property type="component" value="Chromosome 3"/>
</dbReference>
<keyword evidence="3" id="KW-0547">Nucleotide-binding</keyword>
<dbReference type="GO" id="GO:0043531">
    <property type="term" value="F:ADP binding"/>
    <property type="evidence" value="ECO:0007669"/>
    <property type="project" value="InterPro"/>
</dbReference>
<dbReference type="PANTHER" id="PTHR36766:SF40">
    <property type="entry name" value="DISEASE RESISTANCE PROTEIN RGA3"/>
    <property type="match status" value="1"/>
</dbReference>
<evidence type="ECO:0000313" key="12">
    <source>
        <dbReference type="RefSeq" id="XP_015887119.1"/>
    </source>
</evidence>
<proteinExistence type="predicted"/>
<dbReference type="InterPro" id="IPR056789">
    <property type="entry name" value="LRR_R13L1-DRL21"/>
</dbReference>
<dbReference type="SUPFAM" id="SSF52540">
    <property type="entry name" value="P-loop containing nucleoside triphosphate hydrolases"/>
    <property type="match status" value="1"/>
</dbReference>
<evidence type="ECO:0000259" key="6">
    <source>
        <dbReference type="Pfam" id="PF00931"/>
    </source>
</evidence>
<feature type="domain" description="Disease resistance N-terminal" evidence="7">
    <location>
        <begin position="11"/>
        <end position="102"/>
    </location>
</feature>
<protein>
    <submittedName>
        <fullName evidence="12 13 14">Disease resistance RPP13-like protein 1</fullName>
    </submittedName>
</protein>
<evidence type="ECO:0000313" key="13">
    <source>
        <dbReference type="RefSeq" id="XP_060671730.1"/>
    </source>
</evidence>
<dbReference type="RefSeq" id="XP_060671730.1">
    <property type="nucleotide sequence ID" value="XM_060815747.1"/>
</dbReference>
<gene>
    <name evidence="12" type="primary">LOC107422211</name>
    <name evidence="13 14" type="synonym">LOC132803246</name>
</gene>
<dbReference type="GO" id="GO:0051707">
    <property type="term" value="P:response to other organism"/>
    <property type="evidence" value="ECO:0007669"/>
    <property type="project" value="UniProtKB-ARBA"/>
</dbReference>
<dbReference type="InterPro" id="IPR003591">
    <property type="entry name" value="Leu-rich_rpt_typical-subtyp"/>
</dbReference>